<evidence type="ECO:0000313" key="2">
    <source>
        <dbReference type="EMBL" id="SAM57748.1"/>
    </source>
</evidence>
<organism evidence="2 3">
    <name type="scientific">Cardiobacterium hominis</name>
    <dbReference type="NCBI Taxonomy" id="2718"/>
    <lineage>
        <taxon>Bacteria</taxon>
        <taxon>Pseudomonadati</taxon>
        <taxon>Pseudomonadota</taxon>
        <taxon>Gammaproteobacteria</taxon>
        <taxon>Cardiobacteriales</taxon>
        <taxon>Cardiobacteriaceae</taxon>
        <taxon>Cardiobacterium</taxon>
    </lineage>
</organism>
<dbReference type="EMBL" id="FKLO01000016">
    <property type="protein sequence ID" value="SAM57748.1"/>
    <property type="molecule type" value="Genomic_DNA"/>
</dbReference>
<gene>
    <name evidence="2" type="ORF">CHUV0807_0344</name>
</gene>
<sequence>MFASVISLSSKESAREMALQACNQKSGHTCQVYDYANQCLSVTTGEVSEVLKIFSALSPQPGQAPLDAMQQCTAAQGKDCEFVVQEECSLPE</sequence>
<feature type="domain" description="DUF4189" evidence="1">
    <location>
        <begin position="8"/>
        <end position="84"/>
    </location>
</feature>
<evidence type="ECO:0000259" key="1">
    <source>
        <dbReference type="Pfam" id="PF13827"/>
    </source>
</evidence>
<dbReference type="AlphaFoldDB" id="A0A1C3H2D2"/>
<dbReference type="InterPro" id="IPR025240">
    <property type="entry name" value="DUF4189"/>
</dbReference>
<reference evidence="3" key="1">
    <citation type="submission" date="2016-04" db="EMBL/GenBank/DDBJ databases">
        <authorList>
            <person name="Tagini F."/>
        </authorList>
    </citation>
    <scope>NUCLEOTIDE SEQUENCE [LARGE SCALE GENOMIC DNA]</scope>
    <source>
        <strain evidence="3">CHUV0807</strain>
    </source>
</reference>
<dbReference type="Proteomes" id="UP000190837">
    <property type="component" value="Unassembled WGS sequence"/>
</dbReference>
<proteinExistence type="predicted"/>
<evidence type="ECO:0000313" key="3">
    <source>
        <dbReference type="Proteomes" id="UP000190837"/>
    </source>
</evidence>
<protein>
    <recommendedName>
        <fullName evidence="1">DUF4189 domain-containing protein</fullName>
    </recommendedName>
</protein>
<accession>A0A1C3H2D2</accession>
<dbReference type="Pfam" id="PF13827">
    <property type="entry name" value="DUF4189"/>
    <property type="match status" value="1"/>
</dbReference>
<name>A0A1C3H2D2_9GAMM</name>